<evidence type="ECO:0000313" key="2">
    <source>
        <dbReference type="EMBL" id="MEC1179262.1"/>
    </source>
</evidence>
<dbReference type="RefSeq" id="WP_326123764.1">
    <property type="nucleotide sequence ID" value="NZ_JARSFG010000017.1"/>
</dbReference>
<dbReference type="GO" id="GO:0016787">
    <property type="term" value="F:hydrolase activity"/>
    <property type="evidence" value="ECO:0007669"/>
    <property type="project" value="UniProtKB-KW"/>
</dbReference>
<dbReference type="Pfam" id="PF12146">
    <property type="entry name" value="Hydrolase_4"/>
    <property type="match status" value="1"/>
</dbReference>
<protein>
    <submittedName>
        <fullName evidence="2">Alpha/beta hydrolase</fullName>
    </submittedName>
</protein>
<keyword evidence="2" id="KW-0378">Hydrolase</keyword>
<feature type="domain" description="Serine aminopeptidase S33" evidence="1">
    <location>
        <begin position="28"/>
        <end position="286"/>
    </location>
</feature>
<name>A0AAW9NSF3_9BACL</name>
<dbReference type="Gene3D" id="3.40.50.1820">
    <property type="entry name" value="alpha/beta hydrolase"/>
    <property type="match status" value="1"/>
</dbReference>
<gene>
    <name evidence="2" type="ORF">P9B03_12265</name>
</gene>
<dbReference type="InterPro" id="IPR051044">
    <property type="entry name" value="MAG_DAG_Lipase"/>
</dbReference>
<evidence type="ECO:0000313" key="3">
    <source>
        <dbReference type="Proteomes" id="UP001344888"/>
    </source>
</evidence>
<dbReference type="InterPro" id="IPR022742">
    <property type="entry name" value="Hydrolase_4"/>
</dbReference>
<sequence>MKQQQQYLTMRDGQQIFVRTFEPEHVIGHMHILHGMGEHSGRYEEFAKLLCAEGYYVSVHDHRGHGHTAGGNYGHFADERGFHHVVLDVLEVLLYLRKTVTAPLTLFGHSMGSFIARRFIQLYSDQISACIICGTGVTSATHLAGNQLANALARAQGKQTASPFMNRLSFGSFNKAFANTITEFDWLSRDADEVQKYIDDEMCGFIPSHQFYADLTEGLLLIHRKEEMARTRTDLPVLFISGSHDPVGDFGKGVFKVAERMVGVGMENVTVHLFEEMRHEILNEKNRHHVNDVVLRWLKHGEKEL</sequence>
<comment type="caution">
    <text evidence="2">The sequence shown here is derived from an EMBL/GenBank/DDBJ whole genome shotgun (WGS) entry which is preliminary data.</text>
</comment>
<dbReference type="EMBL" id="JARSFG010000017">
    <property type="protein sequence ID" value="MEC1179262.1"/>
    <property type="molecule type" value="Genomic_DNA"/>
</dbReference>
<dbReference type="InterPro" id="IPR029058">
    <property type="entry name" value="AB_hydrolase_fold"/>
</dbReference>
<organism evidence="2 3">
    <name type="scientific">Metasolibacillus meyeri</name>
    <dbReference type="NCBI Taxonomy" id="1071052"/>
    <lineage>
        <taxon>Bacteria</taxon>
        <taxon>Bacillati</taxon>
        <taxon>Bacillota</taxon>
        <taxon>Bacilli</taxon>
        <taxon>Bacillales</taxon>
        <taxon>Caryophanaceae</taxon>
        <taxon>Metasolibacillus</taxon>
    </lineage>
</organism>
<keyword evidence="3" id="KW-1185">Reference proteome</keyword>
<proteinExistence type="predicted"/>
<dbReference type="SUPFAM" id="SSF53474">
    <property type="entry name" value="alpha/beta-Hydrolases"/>
    <property type="match status" value="1"/>
</dbReference>
<accession>A0AAW9NSF3</accession>
<dbReference type="PANTHER" id="PTHR11614">
    <property type="entry name" value="PHOSPHOLIPASE-RELATED"/>
    <property type="match status" value="1"/>
</dbReference>
<evidence type="ECO:0000259" key="1">
    <source>
        <dbReference type="Pfam" id="PF12146"/>
    </source>
</evidence>
<dbReference type="AlphaFoldDB" id="A0AAW9NSF3"/>
<dbReference type="Proteomes" id="UP001344888">
    <property type="component" value="Unassembled WGS sequence"/>
</dbReference>
<reference evidence="2 3" key="1">
    <citation type="submission" date="2023-03" db="EMBL/GenBank/DDBJ databases">
        <title>Bacillus Genome Sequencing.</title>
        <authorList>
            <person name="Dunlap C."/>
        </authorList>
    </citation>
    <scope>NUCLEOTIDE SEQUENCE [LARGE SCALE GENOMIC DNA]</scope>
    <source>
        <strain evidence="2 3">B-59205</strain>
    </source>
</reference>